<protein>
    <submittedName>
        <fullName evidence="2">Uncharacterized protein</fullName>
    </submittedName>
</protein>
<evidence type="ECO:0000313" key="2">
    <source>
        <dbReference type="EMBL" id="KAA6402405.1"/>
    </source>
</evidence>
<organism evidence="2 3">
    <name type="scientific">Streblomastix strix</name>
    <dbReference type="NCBI Taxonomy" id="222440"/>
    <lineage>
        <taxon>Eukaryota</taxon>
        <taxon>Metamonada</taxon>
        <taxon>Preaxostyla</taxon>
        <taxon>Oxymonadida</taxon>
        <taxon>Streblomastigidae</taxon>
        <taxon>Streblomastix</taxon>
    </lineage>
</organism>
<name>A0A5J4X6X8_9EUKA</name>
<evidence type="ECO:0000256" key="1">
    <source>
        <dbReference type="SAM" id="MobiDB-lite"/>
    </source>
</evidence>
<proteinExistence type="predicted"/>
<feature type="region of interest" description="Disordered" evidence="1">
    <location>
        <begin position="37"/>
        <end position="69"/>
    </location>
</feature>
<dbReference type="AlphaFoldDB" id="A0A5J4X6X8"/>
<sequence>MQLNITKSPLPKTDEVLFIPIEELRRRHIEEKRKRLTSIGMEYVDQDEKDDEKNDNNDGIYDDIDSDQDSIPLSELLDQSDINQMDAKGSCASAEIKETSVGPYIFHEIRIV</sequence>
<dbReference type="EMBL" id="SNRW01000241">
    <property type="protein sequence ID" value="KAA6402405.1"/>
    <property type="molecule type" value="Genomic_DNA"/>
</dbReference>
<evidence type="ECO:0000313" key="3">
    <source>
        <dbReference type="Proteomes" id="UP000324800"/>
    </source>
</evidence>
<gene>
    <name evidence="2" type="ORF">EZS28_002073</name>
</gene>
<reference evidence="2 3" key="1">
    <citation type="submission" date="2019-03" db="EMBL/GenBank/DDBJ databases">
        <title>Single cell metagenomics reveals metabolic interactions within the superorganism composed of flagellate Streblomastix strix and complex community of Bacteroidetes bacteria on its surface.</title>
        <authorList>
            <person name="Treitli S.C."/>
            <person name="Kolisko M."/>
            <person name="Husnik F."/>
            <person name="Keeling P."/>
            <person name="Hampl V."/>
        </authorList>
    </citation>
    <scope>NUCLEOTIDE SEQUENCE [LARGE SCALE GENOMIC DNA]</scope>
    <source>
        <strain evidence="2">ST1C</strain>
    </source>
</reference>
<comment type="caution">
    <text evidence="2">The sequence shown here is derived from an EMBL/GenBank/DDBJ whole genome shotgun (WGS) entry which is preliminary data.</text>
</comment>
<accession>A0A5J4X6X8</accession>
<dbReference type="Proteomes" id="UP000324800">
    <property type="component" value="Unassembled WGS sequence"/>
</dbReference>